<feature type="compositionally biased region" description="Gly residues" evidence="4">
    <location>
        <begin position="185"/>
        <end position="196"/>
    </location>
</feature>
<keyword evidence="8" id="KW-1185">Reference proteome</keyword>
<keyword evidence="3" id="KW-0472">Membrane</keyword>
<dbReference type="PROSITE" id="PS51257">
    <property type="entry name" value="PROKAR_LIPOPROTEIN"/>
    <property type="match status" value="1"/>
</dbReference>
<name>A0A1L8CP69_9PROT</name>
<dbReference type="AlphaFoldDB" id="A0A1L8CP69"/>
<dbReference type="PANTHER" id="PTHR30332">
    <property type="entry name" value="PROBABLE GENERAL SECRETION PATHWAY PROTEIN D"/>
    <property type="match status" value="1"/>
</dbReference>
<dbReference type="STRING" id="1921010.MMIC_P1694"/>
<evidence type="ECO:0000313" key="7">
    <source>
        <dbReference type="EMBL" id="GAV20721.1"/>
    </source>
</evidence>
<feature type="domain" description="Secretin N-terminal" evidence="6">
    <location>
        <begin position="157"/>
        <end position="234"/>
    </location>
</feature>
<dbReference type="InterPro" id="IPR001775">
    <property type="entry name" value="GspD/PilQ"/>
</dbReference>
<protein>
    <submittedName>
        <fullName evidence="7">General secretion pathway protein D</fullName>
    </submittedName>
</protein>
<organism evidence="7 8">
    <name type="scientific">Mariprofundus micogutta</name>
    <dbReference type="NCBI Taxonomy" id="1921010"/>
    <lineage>
        <taxon>Bacteria</taxon>
        <taxon>Pseudomonadati</taxon>
        <taxon>Pseudomonadota</taxon>
        <taxon>Candidatius Mariprofundia</taxon>
        <taxon>Mariprofundales</taxon>
        <taxon>Mariprofundaceae</taxon>
        <taxon>Mariprofundus</taxon>
    </lineage>
</organism>
<dbReference type="Gene3D" id="3.30.1370.130">
    <property type="match status" value="1"/>
</dbReference>
<dbReference type="InterPro" id="IPR004846">
    <property type="entry name" value="T2SS/T3SS_dom"/>
</dbReference>
<proteinExistence type="predicted"/>
<dbReference type="InterPro" id="IPR011514">
    <property type="entry name" value="Secretin_N_2"/>
</dbReference>
<dbReference type="GO" id="GO:0009306">
    <property type="term" value="P:protein secretion"/>
    <property type="evidence" value="ECO:0007669"/>
    <property type="project" value="InterPro"/>
</dbReference>
<dbReference type="PRINTS" id="PR00811">
    <property type="entry name" value="BCTERIALGSPD"/>
</dbReference>
<dbReference type="GO" id="GO:0015627">
    <property type="term" value="C:type II protein secretion system complex"/>
    <property type="evidence" value="ECO:0007669"/>
    <property type="project" value="TreeGrafter"/>
</dbReference>
<evidence type="ECO:0000256" key="4">
    <source>
        <dbReference type="SAM" id="MobiDB-lite"/>
    </source>
</evidence>
<dbReference type="GO" id="GO:0019867">
    <property type="term" value="C:outer membrane"/>
    <property type="evidence" value="ECO:0007669"/>
    <property type="project" value="InterPro"/>
</dbReference>
<evidence type="ECO:0000256" key="1">
    <source>
        <dbReference type="ARBA" id="ARBA00004370"/>
    </source>
</evidence>
<dbReference type="RefSeq" id="WP_072660030.1">
    <property type="nucleotide sequence ID" value="NZ_BDFD01000014.1"/>
</dbReference>
<evidence type="ECO:0000313" key="8">
    <source>
        <dbReference type="Proteomes" id="UP000231632"/>
    </source>
</evidence>
<dbReference type="NCBIfam" id="TIGR02519">
    <property type="entry name" value="pilus_MshL"/>
    <property type="match status" value="1"/>
</dbReference>
<dbReference type="Pfam" id="PF07655">
    <property type="entry name" value="Secretin_N_2"/>
    <property type="match status" value="1"/>
</dbReference>
<dbReference type="InterPro" id="IPR050810">
    <property type="entry name" value="Bact_Secretion_Sys_Channel"/>
</dbReference>
<comment type="caution">
    <text evidence="7">The sequence shown here is derived from an EMBL/GenBank/DDBJ whole genome shotgun (WGS) entry which is preliminary data.</text>
</comment>
<feature type="compositionally biased region" description="Low complexity" evidence="4">
    <location>
        <begin position="172"/>
        <end position="184"/>
    </location>
</feature>
<sequence length="527" mass="56557">MISKCKQNRHGGVLQTGIFLLATTMLLSSCVTTERTETPAKQAKMSASNAKASMSRSVNLGLIDRIALPQRERILPASASEMLYSFQAKNMNVVDALALFAKANRLNIIADKDVTGSVTVSFQNLPFDQAMDSILGSLGHYWEQNGNLINVHYIESKLFTINYIRLVRSDSGSNQASVSSSSSNGTGGSASSGSGGQSSEFKLEHQDKVEFWDELEKQLSVMSSKAEGASIIVNRMSGTVQVTDKHSQVIQIGQFINHINQAIHRQIEIEVKIVEVNLNDDFSLGIDWSRVNPGDWGTNIIFSTANAVTAAAGGIPVLGQTFGATATHNGAQGDITSVITALKEQGDVQVVSQPKIRTLNNQSAMIKVGTDRTFFSKEVTTNSTAAGAIVLSTDKSQVITEGIVLAITPQISADNWVMLDISPVITSVASISEVRDNLGNVTSSAPNLDIRQSSSLVRVRDGQTIVLGGLIQDIESETNRKVPGLGDIPALGMAFSGKYTAKKKKELVIFMTPRVVDPTNAIKEAKL</sequence>
<gene>
    <name evidence="7" type="ORF">MMIC_P1694</name>
</gene>
<comment type="subcellular location">
    <subcellularLocation>
        <location evidence="1">Membrane</location>
    </subcellularLocation>
</comment>
<reference evidence="7 8" key="1">
    <citation type="journal article" date="2017" name="Arch. Microbiol.">
        <title>Mariprofundus micogutta sp. nov., a novel iron-oxidizing zetaproteobacterium isolated from a deep-sea hydrothermal field at the Bayonnaise knoll of the Izu-Ogasawara arc, and a description of Mariprofundales ord. nov. and Zetaproteobacteria classis nov.</title>
        <authorList>
            <person name="Makita H."/>
            <person name="Tanaka E."/>
            <person name="Mitsunobu S."/>
            <person name="Miyazaki M."/>
            <person name="Nunoura T."/>
            <person name="Uematsu K."/>
            <person name="Takaki Y."/>
            <person name="Nishi S."/>
            <person name="Shimamura S."/>
            <person name="Takai K."/>
        </authorList>
    </citation>
    <scope>NUCLEOTIDE SEQUENCE [LARGE SCALE GENOMIC DNA]</scope>
    <source>
        <strain evidence="7 8">ET2</strain>
    </source>
</reference>
<accession>A0A1L8CP69</accession>
<dbReference type="Pfam" id="PF00263">
    <property type="entry name" value="Secretin"/>
    <property type="match status" value="1"/>
</dbReference>
<dbReference type="PANTHER" id="PTHR30332:SF24">
    <property type="entry name" value="SECRETIN GSPD-RELATED"/>
    <property type="match status" value="1"/>
</dbReference>
<dbReference type="Proteomes" id="UP000231632">
    <property type="component" value="Unassembled WGS sequence"/>
</dbReference>
<feature type="domain" description="Type II/III secretion system secretin-like" evidence="5">
    <location>
        <begin position="341"/>
        <end position="517"/>
    </location>
</feature>
<dbReference type="InterPro" id="IPR013358">
    <property type="entry name" value="Pilus_biogenesis_MshL"/>
</dbReference>
<dbReference type="EMBL" id="BDFD01000014">
    <property type="protein sequence ID" value="GAV20721.1"/>
    <property type="molecule type" value="Genomic_DNA"/>
</dbReference>
<dbReference type="OrthoDB" id="9779724at2"/>
<evidence type="ECO:0000256" key="2">
    <source>
        <dbReference type="ARBA" id="ARBA00022729"/>
    </source>
</evidence>
<evidence type="ECO:0000259" key="6">
    <source>
        <dbReference type="Pfam" id="PF07655"/>
    </source>
</evidence>
<evidence type="ECO:0000256" key="3">
    <source>
        <dbReference type="ARBA" id="ARBA00023136"/>
    </source>
</evidence>
<keyword evidence="2" id="KW-0732">Signal</keyword>
<dbReference type="GO" id="GO:0009297">
    <property type="term" value="P:pilus assembly"/>
    <property type="evidence" value="ECO:0007669"/>
    <property type="project" value="InterPro"/>
</dbReference>
<feature type="region of interest" description="Disordered" evidence="4">
    <location>
        <begin position="172"/>
        <end position="200"/>
    </location>
</feature>
<evidence type="ECO:0000259" key="5">
    <source>
        <dbReference type="Pfam" id="PF00263"/>
    </source>
</evidence>